<dbReference type="EMBL" id="CP140154">
    <property type="protein sequence ID" value="WQG90025.1"/>
    <property type="molecule type" value="Genomic_DNA"/>
</dbReference>
<accession>A0ABZ0XHU0</accession>
<gene>
    <name evidence="1" type="ORF">SR876_00840</name>
</gene>
<sequence length="180" mass="21780">MRKQQGFYPFYFVFLQMKNENISFKVIVERLKLVPTDILNEWNEKFETEHPQIDPEHYLYVELPPRTDNTCRYQPYHFENTLDALRFELDELLYEKSRGMLCDSATGDDETFLIMLEDTNSICHRYLTDITITPVGENNYWISFSLIESNERIIKRAKKAIKFYMKWIFTRRNLTAFSWN</sequence>
<keyword evidence="2" id="KW-1185">Reference proteome</keyword>
<name>A0ABZ0XHU0_9BACT</name>
<evidence type="ECO:0000313" key="2">
    <source>
        <dbReference type="Proteomes" id="UP001326715"/>
    </source>
</evidence>
<reference evidence="1 2" key="1">
    <citation type="submission" date="2023-11" db="EMBL/GenBank/DDBJ databases">
        <title>MicrobeMod: A computational toolkit for identifying prokaryotic methylation and restriction-modification with nanopore sequencing.</title>
        <authorList>
            <person name="Crits-Christoph A."/>
            <person name="Kang S.C."/>
            <person name="Lee H."/>
            <person name="Ostrov N."/>
        </authorList>
    </citation>
    <scope>NUCLEOTIDE SEQUENCE [LARGE SCALE GENOMIC DNA]</scope>
    <source>
        <strain evidence="1 2">ATCC 23090</strain>
    </source>
</reference>
<evidence type="ECO:0000313" key="1">
    <source>
        <dbReference type="EMBL" id="WQG90025.1"/>
    </source>
</evidence>
<dbReference type="Proteomes" id="UP001326715">
    <property type="component" value="Chromosome"/>
</dbReference>
<proteinExistence type="predicted"/>
<protein>
    <submittedName>
        <fullName evidence="1">Uncharacterized protein</fullName>
    </submittedName>
</protein>
<dbReference type="RefSeq" id="WP_143150748.1">
    <property type="nucleotide sequence ID" value="NZ_CP139972.1"/>
</dbReference>
<organism evidence="1 2">
    <name type="scientific">Chitinophaga sancti</name>
    <dbReference type="NCBI Taxonomy" id="1004"/>
    <lineage>
        <taxon>Bacteria</taxon>
        <taxon>Pseudomonadati</taxon>
        <taxon>Bacteroidota</taxon>
        <taxon>Chitinophagia</taxon>
        <taxon>Chitinophagales</taxon>
        <taxon>Chitinophagaceae</taxon>
        <taxon>Chitinophaga</taxon>
    </lineage>
</organism>